<dbReference type="Gene3D" id="3.40.50.1000">
    <property type="entry name" value="HAD superfamily/HAD-like"/>
    <property type="match status" value="1"/>
</dbReference>
<organism evidence="2 3">
    <name type="scientific">Calothrix parasitica NIES-267</name>
    <dbReference type="NCBI Taxonomy" id="1973488"/>
    <lineage>
        <taxon>Bacteria</taxon>
        <taxon>Bacillati</taxon>
        <taxon>Cyanobacteriota</taxon>
        <taxon>Cyanophyceae</taxon>
        <taxon>Nostocales</taxon>
        <taxon>Calotrichaceae</taxon>
        <taxon>Calothrix</taxon>
    </lineage>
</organism>
<dbReference type="InterPro" id="IPR050365">
    <property type="entry name" value="TIM50"/>
</dbReference>
<name>A0A1Z4LYD1_9CYAN</name>
<feature type="domain" description="FCP1 homology" evidence="1">
    <location>
        <begin position="12"/>
        <end position="173"/>
    </location>
</feature>
<dbReference type="AlphaFoldDB" id="A0A1Z4LYD1"/>
<dbReference type="OrthoDB" id="65801at2"/>
<dbReference type="InterPro" id="IPR004274">
    <property type="entry name" value="FCP1_dom"/>
</dbReference>
<dbReference type="SMART" id="SM00577">
    <property type="entry name" value="CPDc"/>
    <property type="match status" value="1"/>
</dbReference>
<evidence type="ECO:0000259" key="1">
    <source>
        <dbReference type="PROSITE" id="PS50969"/>
    </source>
</evidence>
<reference evidence="2 3" key="1">
    <citation type="submission" date="2017-06" db="EMBL/GenBank/DDBJ databases">
        <title>Genome sequencing of cyanobaciteial culture collection at National Institute for Environmental Studies (NIES).</title>
        <authorList>
            <person name="Hirose Y."/>
            <person name="Shimura Y."/>
            <person name="Fujisawa T."/>
            <person name="Nakamura Y."/>
            <person name="Kawachi M."/>
        </authorList>
    </citation>
    <scope>NUCLEOTIDE SEQUENCE [LARGE SCALE GENOMIC DNA]</scope>
    <source>
        <strain evidence="2 3">NIES-267</strain>
    </source>
</reference>
<proteinExistence type="predicted"/>
<dbReference type="Pfam" id="PF03031">
    <property type="entry name" value="NIF"/>
    <property type="match status" value="1"/>
</dbReference>
<dbReference type="InterPro" id="IPR023214">
    <property type="entry name" value="HAD_sf"/>
</dbReference>
<gene>
    <name evidence="2" type="ORF">NIES267_57280</name>
</gene>
<sequence length="196" mass="23128">MNTKASNLVKNLPKYNKLLILDIDETLIYSSEKQLDRIPDFKLDEYFVYIRPGLKEFILSCSKLFSLAIWTASSSEYAREAIKNIFPDNLKLEFVFTGERCLLKRNLDLDVIEVFKPLKKVKRKGYSLNHILIVDNIAETFKYNYGNGILVKEYLGEENDRELVLLLKYLEIIGKEENVRVIDKRHWKEKNFIIQK</sequence>
<dbReference type="InterPro" id="IPR036412">
    <property type="entry name" value="HAD-like_sf"/>
</dbReference>
<dbReference type="SUPFAM" id="SSF56784">
    <property type="entry name" value="HAD-like"/>
    <property type="match status" value="1"/>
</dbReference>
<dbReference type="PANTHER" id="PTHR12210">
    <property type="entry name" value="DULLARD PROTEIN PHOSPHATASE"/>
    <property type="match status" value="1"/>
</dbReference>
<evidence type="ECO:0000313" key="2">
    <source>
        <dbReference type="EMBL" id="BAY86222.1"/>
    </source>
</evidence>
<dbReference type="Proteomes" id="UP000218418">
    <property type="component" value="Chromosome"/>
</dbReference>
<keyword evidence="3" id="KW-1185">Reference proteome</keyword>
<dbReference type="EMBL" id="AP018227">
    <property type="protein sequence ID" value="BAY86222.1"/>
    <property type="molecule type" value="Genomic_DNA"/>
</dbReference>
<accession>A0A1Z4LYD1</accession>
<protein>
    <recommendedName>
        <fullName evidence="1">FCP1 homology domain-containing protein</fullName>
    </recommendedName>
</protein>
<evidence type="ECO:0000313" key="3">
    <source>
        <dbReference type="Proteomes" id="UP000218418"/>
    </source>
</evidence>
<dbReference type="PROSITE" id="PS50969">
    <property type="entry name" value="FCP1"/>
    <property type="match status" value="1"/>
</dbReference>